<keyword evidence="7" id="KW-0503">Monooxygenase</keyword>
<dbReference type="OrthoDB" id="1658288at2759"/>
<keyword evidence="5" id="KW-0560">Oxidoreductase</keyword>
<dbReference type="PANTHER" id="PTHR11474">
    <property type="entry name" value="TYROSINASE FAMILY MEMBER"/>
    <property type="match status" value="1"/>
</dbReference>
<keyword evidence="4" id="KW-0479">Metal-binding</keyword>
<dbReference type="InterPro" id="IPR050316">
    <property type="entry name" value="Tyrosinase/Hemocyanin"/>
</dbReference>
<comment type="catalytic activity">
    <reaction evidence="10">
        <text>L-tyrosine + O2 = L-dopaquinone + H2O</text>
        <dbReference type="Rhea" id="RHEA:18117"/>
        <dbReference type="ChEBI" id="CHEBI:15377"/>
        <dbReference type="ChEBI" id="CHEBI:15379"/>
        <dbReference type="ChEBI" id="CHEBI:57924"/>
        <dbReference type="ChEBI" id="CHEBI:58315"/>
        <dbReference type="EC" id="1.14.18.1"/>
    </reaction>
</comment>
<dbReference type="PROSITE" id="PS00498">
    <property type="entry name" value="TYROSINASE_2"/>
    <property type="match status" value="1"/>
</dbReference>
<dbReference type="EMBL" id="KI912110">
    <property type="protein sequence ID" value="ETS85736.1"/>
    <property type="molecule type" value="Genomic_DNA"/>
</dbReference>
<keyword evidence="8" id="KW-0470">Melanin biosynthesis</keyword>
<dbReference type="EC" id="1.14.18.1" evidence="3"/>
<dbReference type="GeneID" id="19268774"/>
<dbReference type="HOGENOM" id="CLU_013691_3_0_1"/>
<dbReference type="InterPro" id="IPR002227">
    <property type="entry name" value="Tyrosinase_Cu-bd"/>
</dbReference>
<name>W3XKJ8_PESFW</name>
<dbReference type="Pfam" id="PF18132">
    <property type="entry name" value="Tyrosinase_C"/>
    <property type="match status" value="1"/>
</dbReference>
<reference evidence="13" key="1">
    <citation type="journal article" date="2015" name="BMC Genomics">
        <title>Genomic and transcriptomic analysis of the endophytic fungus Pestalotiopsis fici reveals its lifestyle and high potential for synthesis of natural products.</title>
        <authorList>
            <person name="Wang X."/>
            <person name="Zhang X."/>
            <person name="Liu L."/>
            <person name="Xiang M."/>
            <person name="Wang W."/>
            <person name="Sun X."/>
            <person name="Che Y."/>
            <person name="Guo L."/>
            <person name="Liu G."/>
            <person name="Guo L."/>
            <person name="Wang C."/>
            <person name="Yin W.B."/>
            <person name="Stadler M."/>
            <person name="Zhang X."/>
            <person name="Liu X."/>
        </authorList>
    </citation>
    <scope>NUCLEOTIDE SEQUENCE [LARGE SCALE GENOMIC DNA]</scope>
    <source>
        <strain evidence="13">W106-1 / CGMCC3.15140</strain>
    </source>
</reference>
<dbReference type="OMA" id="KYEWSRR"/>
<dbReference type="AlphaFoldDB" id="W3XKJ8"/>
<dbReference type="KEGG" id="pfy:PFICI_03761"/>
<evidence type="ECO:0000259" key="11">
    <source>
        <dbReference type="PROSITE" id="PS00498"/>
    </source>
</evidence>
<dbReference type="STRING" id="1229662.W3XKJ8"/>
<dbReference type="GO" id="GO:0042438">
    <property type="term" value="P:melanin biosynthetic process"/>
    <property type="evidence" value="ECO:0007669"/>
    <property type="project" value="UniProtKB-KW"/>
</dbReference>
<dbReference type="eggNOG" id="ENOG502S1EE">
    <property type="taxonomic scope" value="Eukaryota"/>
</dbReference>
<accession>W3XKJ8</accession>
<dbReference type="InterPro" id="IPR041640">
    <property type="entry name" value="Tyrosinase_C"/>
</dbReference>
<dbReference type="RefSeq" id="XP_007830533.1">
    <property type="nucleotide sequence ID" value="XM_007832342.1"/>
</dbReference>
<sequence>MEEIRAAQKAGIVIGLSKAGGFLPRIDIDQMIVNQPDTFNLFCLAMVELKSAPPSDWMGYYQIAGIHGLPTQVWDNETGVDKKGQASNGQGYCPHGDEKFPTWHRPYIAMLEQTVYLKMLDIAEQFPASVRDTYVKAAEAFRFPYWDWHRPRGLEASFPGVTQEDNTTMSPYDFKVPRVFTERYIMVKQQSDNQLVQINNPFAYFEFPRGGMSGTDFDIRKDLARDRTKRYPVFSNESLAVQALNLTLNMARESKVQNIVDMITGPGYDTFAAFGWTKPPTDTRKRYEDIQPSGSLECIHGSYHVCSGGTQGHMSEVLLAAFDPIFWFHHCNVDRLFAVWQSIYPDSWMQNENVDLLPFRAPATNGSSKYWTSQTARTTERFGYVYSDAQGAAKDVQQQFKNRYGWSLRGANASGKPPSDMAPLNEKVDAAQVFQFQYHTLPASISKTLTLIPDQIAQQRTLIQADHDMPMGTAPNIDESKVDRQWYIDSVVQRLALNGTFTIYFFIGGVPGNDVAPAHYCLCPTLAGDMHIFAAPVEACDNCGQHRDAAQLESGTVPINPILLDYKITGHLTDLSPDRVRPFLLDNLRWRVVNGAGNLVDPRHVTDFQIGVTSKATALDGSGQITVEDHAQVIQQIIEQSP</sequence>
<evidence type="ECO:0000256" key="5">
    <source>
        <dbReference type="ARBA" id="ARBA00023002"/>
    </source>
</evidence>
<feature type="domain" description="Tyrosinase copper-binding" evidence="11">
    <location>
        <begin position="323"/>
        <end position="334"/>
    </location>
</feature>
<evidence type="ECO:0000256" key="4">
    <source>
        <dbReference type="ARBA" id="ARBA00022723"/>
    </source>
</evidence>
<evidence type="ECO:0000313" key="13">
    <source>
        <dbReference type="Proteomes" id="UP000030651"/>
    </source>
</evidence>
<dbReference type="GO" id="GO:0046872">
    <property type="term" value="F:metal ion binding"/>
    <property type="evidence" value="ECO:0007669"/>
    <property type="project" value="UniProtKB-KW"/>
</dbReference>
<dbReference type="SUPFAM" id="SSF48056">
    <property type="entry name" value="Di-copper centre-containing domain"/>
    <property type="match status" value="1"/>
</dbReference>
<dbReference type="GO" id="GO:0004503">
    <property type="term" value="F:tyrosinase activity"/>
    <property type="evidence" value="ECO:0007669"/>
    <property type="project" value="UniProtKB-EC"/>
</dbReference>
<evidence type="ECO:0000256" key="6">
    <source>
        <dbReference type="ARBA" id="ARBA00023008"/>
    </source>
</evidence>
<dbReference type="PRINTS" id="PR00092">
    <property type="entry name" value="TYROSINASE"/>
</dbReference>
<dbReference type="Proteomes" id="UP000030651">
    <property type="component" value="Unassembled WGS sequence"/>
</dbReference>
<evidence type="ECO:0000256" key="10">
    <source>
        <dbReference type="ARBA" id="ARBA00048881"/>
    </source>
</evidence>
<keyword evidence="13" id="KW-1185">Reference proteome</keyword>
<evidence type="ECO:0000256" key="2">
    <source>
        <dbReference type="ARBA" id="ARBA00009928"/>
    </source>
</evidence>
<evidence type="ECO:0000256" key="8">
    <source>
        <dbReference type="ARBA" id="ARBA00023101"/>
    </source>
</evidence>
<dbReference type="InParanoid" id="W3XKJ8"/>
<comment type="cofactor">
    <cofactor evidence="1">
        <name>Cu(2+)</name>
        <dbReference type="ChEBI" id="CHEBI:29036"/>
    </cofactor>
</comment>
<dbReference type="PANTHER" id="PTHR11474:SF76">
    <property type="entry name" value="SHKT DOMAIN-CONTAINING PROTEIN"/>
    <property type="match status" value="1"/>
</dbReference>
<proteinExistence type="inferred from homology"/>
<organism evidence="12 13">
    <name type="scientific">Pestalotiopsis fici (strain W106-1 / CGMCC3.15140)</name>
    <dbReference type="NCBI Taxonomy" id="1229662"/>
    <lineage>
        <taxon>Eukaryota</taxon>
        <taxon>Fungi</taxon>
        <taxon>Dikarya</taxon>
        <taxon>Ascomycota</taxon>
        <taxon>Pezizomycotina</taxon>
        <taxon>Sordariomycetes</taxon>
        <taxon>Xylariomycetidae</taxon>
        <taxon>Amphisphaeriales</taxon>
        <taxon>Sporocadaceae</taxon>
        <taxon>Pestalotiopsis</taxon>
    </lineage>
</organism>
<evidence type="ECO:0000256" key="1">
    <source>
        <dbReference type="ARBA" id="ARBA00001973"/>
    </source>
</evidence>
<evidence type="ECO:0000256" key="7">
    <source>
        <dbReference type="ARBA" id="ARBA00023033"/>
    </source>
</evidence>
<dbReference type="Gene3D" id="2.60.310.20">
    <property type="match status" value="1"/>
</dbReference>
<evidence type="ECO:0000256" key="9">
    <source>
        <dbReference type="ARBA" id="ARBA00048233"/>
    </source>
</evidence>
<keyword evidence="6" id="KW-0186">Copper</keyword>
<evidence type="ECO:0000256" key="3">
    <source>
        <dbReference type="ARBA" id="ARBA00011906"/>
    </source>
</evidence>
<dbReference type="Gene3D" id="1.10.1280.10">
    <property type="entry name" value="Di-copper center containing domain from catechol oxidase"/>
    <property type="match status" value="1"/>
</dbReference>
<dbReference type="Pfam" id="PF00264">
    <property type="entry name" value="Tyrosinase"/>
    <property type="match status" value="1"/>
</dbReference>
<comment type="similarity">
    <text evidence="2">Belongs to the tyrosinase family.</text>
</comment>
<dbReference type="InterPro" id="IPR008922">
    <property type="entry name" value="Di-copper_centre_dom_sf"/>
</dbReference>
<comment type="catalytic activity">
    <reaction evidence="9">
        <text>2 L-dopa + O2 = 2 L-dopaquinone + 2 H2O</text>
        <dbReference type="Rhea" id="RHEA:34287"/>
        <dbReference type="ChEBI" id="CHEBI:15377"/>
        <dbReference type="ChEBI" id="CHEBI:15379"/>
        <dbReference type="ChEBI" id="CHEBI:57504"/>
        <dbReference type="ChEBI" id="CHEBI:57924"/>
        <dbReference type="EC" id="1.14.18.1"/>
    </reaction>
</comment>
<evidence type="ECO:0000313" key="12">
    <source>
        <dbReference type="EMBL" id="ETS85736.1"/>
    </source>
</evidence>
<gene>
    <name evidence="12" type="ORF">PFICI_03761</name>
</gene>
<protein>
    <recommendedName>
        <fullName evidence="3">tyrosinase</fullName>
        <ecNumber evidence="3">1.14.18.1</ecNumber>
    </recommendedName>
</protein>